<evidence type="ECO:0000313" key="1">
    <source>
        <dbReference type="EMBL" id="AZS26365.1"/>
    </source>
</evidence>
<sequence length="68" mass="7726">MAEPSKQQFSDFSDVKTELAKKGTLAGTIERGPQDEWLGMVYELNSDYESPEEQNHFAKLVFNGSERI</sequence>
<accession>A0A7U6FS81</accession>
<evidence type="ECO:0000313" key="4">
    <source>
        <dbReference type="Proteomes" id="UP000726136"/>
    </source>
</evidence>
<dbReference type="AlphaFoldDB" id="A0A7U6FS81"/>
<dbReference type="EMBL" id="RDPI01000019">
    <property type="protein sequence ID" value="MBF4374491.1"/>
    <property type="molecule type" value="Genomic_DNA"/>
</dbReference>
<dbReference type="Proteomes" id="UP000256923">
    <property type="component" value="Chromosome 1"/>
</dbReference>
<evidence type="ECO:0000313" key="2">
    <source>
        <dbReference type="EMBL" id="MBF4374491.1"/>
    </source>
</evidence>
<gene>
    <name evidence="1" type="ORF">DYL72_15785</name>
    <name evidence="2" type="ORF">EAY46_15585</name>
</gene>
<reference evidence="1 3" key="1">
    <citation type="submission" date="2018-12" db="EMBL/GenBank/DDBJ databases">
        <title>Characterization and Draft Genome of Vibrio anguillarum J360 Marine Pathogen Isolated from an Outbreak in Lumpfish (Cyclopterus lumpus).</title>
        <authorList>
            <person name="Vasquez J.I."/>
            <person name="Cao T."/>
            <person name="Chakraborty S."/>
            <person name="Gnanagobal H."/>
            <person name="Wescot J."/>
            <person name="Boyce D."/>
            <person name="Santander J."/>
        </authorList>
    </citation>
    <scope>NUCLEOTIDE SEQUENCE [LARGE SCALE GENOMIC DNA]</scope>
    <source>
        <strain evidence="1 3">J360</strain>
    </source>
</reference>
<organism evidence="1 3">
    <name type="scientific">Vibrio anguillarum</name>
    <name type="common">Listonella anguillarum</name>
    <dbReference type="NCBI Taxonomy" id="55601"/>
    <lineage>
        <taxon>Bacteria</taxon>
        <taxon>Pseudomonadati</taxon>
        <taxon>Pseudomonadota</taxon>
        <taxon>Gammaproteobacteria</taxon>
        <taxon>Vibrionales</taxon>
        <taxon>Vibrionaceae</taxon>
        <taxon>Vibrio</taxon>
    </lineage>
</organism>
<dbReference type="EMBL" id="CP034672">
    <property type="protein sequence ID" value="AZS26365.1"/>
    <property type="molecule type" value="Genomic_DNA"/>
</dbReference>
<name>A0A7U6FS81_VIBAN</name>
<protein>
    <submittedName>
        <fullName evidence="1">Uncharacterized protein</fullName>
    </submittedName>
</protein>
<proteinExistence type="predicted"/>
<keyword evidence="4" id="KW-1185">Reference proteome</keyword>
<dbReference type="RefSeq" id="WP_116285193.1">
    <property type="nucleotide sequence ID" value="NZ_CP034672.1"/>
</dbReference>
<evidence type="ECO:0000313" key="3">
    <source>
        <dbReference type="Proteomes" id="UP000256923"/>
    </source>
</evidence>
<reference evidence="2 4" key="2">
    <citation type="journal article" date="2021" name="PeerJ">
        <title>Analysis of 44 Vibrio anguillarum genomes reveals high genetic diversity.</title>
        <authorList>
            <person name="Hansen M.J."/>
            <person name="Dalsgaard I."/>
        </authorList>
    </citation>
    <scope>NUCLEOTIDE SEQUENCE [LARGE SCALE GENOMIC DNA]</scope>
    <source>
        <strain evidence="2 4">040915-1/1B</strain>
    </source>
</reference>
<dbReference type="Proteomes" id="UP000726136">
    <property type="component" value="Unassembled WGS sequence"/>
</dbReference>